<evidence type="ECO:0000256" key="14">
    <source>
        <dbReference type="RuleBase" id="RU366026"/>
    </source>
</evidence>
<comment type="catalytic activity">
    <reaction evidence="13 14">
        <text>2 cob(II)alamin + reduced [electron-transfer flavoprotein] + 2 ATP = 2 adenosylcob(III)alamin + 2 triphosphate + oxidized [electron-transfer flavoprotein] + 3 H(+)</text>
        <dbReference type="Rhea" id="RHEA:28671"/>
        <dbReference type="Rhea" id="RHEA-COMP:10685"/>
        <dbReference type="Rhea" id="RHEA-COMP:10686"/>
        <dbReference type="ChEBI" id="CHEBI:15378"/>
        <dbReference type="ChEBI" id="CHEBI:16304"/>
        <dbReference type="ChEBI" id="CHEBI:18036"/>
        <dbReference type="ChEBI" id="CHEBI:18408"/>
        <dbReference type="ChEBI" id="CHEBI:30616"/>
        <dbReference type="ChEBI" id="CHEBI:57692"/>
        <dbReference type="ChEBI" id="CHEBI:58307"/>
        <dbReference type="EC" id="2.5.1.17"/>
    </reaction>
</comment>
<accession>A0A348AG72</accession>
<dbReference type="KEGG" id="mana:MAMMFC1_00718"/>
<dbReference type="NCBIfam" id="TIGR00636">
    <property type="entry name" value="PduO_Nterm"/>
    <property type="match status" value="1"/>
</dbReference>
<reference evidence="16 17" key="1">
    <citation type="journal article" date="2018" name="Int. J. Syst. Evol. Microbiol.">
        <title>Methylomusa anaerophila gen. nov., sp. nov., an anaerobic methanol-utilizing bacterium isolated from a microbial fuel cell.</title>
        <authorList>
            <person name="Amano N."/>
            <person name="Yamamuro A."/>
            <person name="Miyahara M."/>
            <person name="Kouzuma A."/>
            <person name="Abe T."/>
            <person name="Watanabe K."/>
        </authorList>
    </citation>
    <scope>NUCLEOTIDE SEQUENCE [LARGE SCALE GENOMIC DNA]</scope>
    <source>
        <strain evidence="16 17">MMFC1</strain>
    </source>
</reference>
<dbReference type="EC" id="2.5.1.17" evidence="3 14"/>
<evidence type="ECO:0000256" key="11">
    <source>
        <dbReference type="ARBA" id="ARBA00033354"/>
    </source>
</evidence>
<dbReference type="PANTHER" id="PTHR12213">
    <property type="entry name" value="CORRINOID ADENOSYLTRANSFERASE"/>
    <property type="match status" value="1"/>
</dbReference>
<name>A0A348AG72_9FIRM</name>
<dbReference type="InterPro" id="IPR016030">
    <property type="entry name" value="CblAdoTrfase-like"/>
</dbReference>
<comment type="catalytic activity">
    <reaction evidence="12 14">
        <text>2 cob(II)yrinate a,c diamide + reduced [electron-transfer flavoprotein] + 2 ATP = 2 adenosylcob(III)yrinate a,c-diamide + 2 triphosphate + oxidized [electron-transfer flavoprotein] + 3 H(+)</text>
        <dbReference type="Rhea" id="RHEA:11528"/>
        <dbReference type="Rhea" id="RHEA-COMP:10685"/>
        <dbReference type="Rhea" id="RHEA-COMP:10686"/>
        <dbReference type="ChEBI" id="CHEBI:15378"/>
        <dbReference type="ChEBI" id="CHEBI:18036"/>
        <dbReference type="ChEBI" id="CHEBI:30616"/>
        <dbReference type="ChEBI" id="CHEBI:57692"/>
        <dbReference type="ChEBI" id="CHEBI:58307"/>
        <dbReference type="ChEBI" id="CHEBI:58503"/>
        <dbReference type="ChEBI" id="CHEBI:58537"/>
        <dbReference type="EC" id="2.5.1.17"/>
    </reaction>
</comment>
<proteinExistence type="inferred from homology"/>
<evidence type="ECO:0000256" key="4">
    <source>
        <dbReference type="ARBA" id="ARBA00020963"/>
    </source>
</evidence>
<evidence type="ECO:0000256" key="5">
    <source>
        <dbReference type="ARBA" id="ARBA00022573"/>
    </source>
</evidence>
<dbReference type="GO" id="GO:0009236">
    <property type="term" value="P:cobalamin biosynthetic process"/>
    <property type="evidence" value="ECO:0007669"/>
    <property type="project" value="UniProtKB-UniRule"/>
</dbReference>
<evidence type="ECO:0000256" key="2">
    <source>
        <dbReference type="ARBA" id="ARBA00007487"/>
    </source>
</evidence>
<gene>
    <name evidence="16" type="primary">yvqK_1</name>
    <name evidence="16" type="ORF">MAMMFC1_00718</name>
</gene>
<dbReference type="PANTHER" id="PTHR12213:SF0">
    <property type="entry name" value="CORRINOID ADENOSYLTRANSFERASE MMAB"/>
    <property type="match status" value="1"/>
</dbReference>
<dbReference type="Proteomes" id="UP000276437">
    <property type="component" value="Chromosome"/>
</dbReference>
<protein>
    <recommendedName>
        <fullName evidence="4 14">Corrinoid adenosyltransferase</fullName>
        <ecNumber evidence="3 14">2.5.1.17</ecNumber>
    </recommendedName>
    <alternativeName>
        <fullName evidence="9 14">Cob(II)alamin adenosyltransferase</fullName>
    </alternativeName>
    <alternativeName>
        <fullName evidence="11 14">Cob(II)yrinic acid a,c-diamide adenosyltransferase</fullName>
    </alternativeName>
    <alternativeName>
        <fullName evidence="10 14">Cobinamide/cobalamin adenosyltransferase</fullName>
    </alternativeName>
</protein>
<dbReference type="AlphaFoldDB" id="A0A348AG72"/>
<dbReference type="EMBL" id="AP018449">
    <property type="protein sequence ID" value="BBB90070.1"/>
    <property type="molecule type" value="Genomic_DNA"/>
</dbReference>
<evidence type="ECO:0000256" key="10">
    <source>
        <dbReference type="ARBA" id="ARBA00033334"/>
    </source>
</evidence>
<evidence type="ECO:0000313" key="17">
    <source>
        <dbReference type="Proteomes" id="UP000276437"/>
    </source>
</evidence>
<keyword evidence="8 14" id="KW-0067">ATP-binding</keyword>
<comment type="pathway">
    <text evidence="1 14">Cofactor biosynthesis; adenosylcobalamin biosynthesis; adenosylcobalamin from cob(II)yrinate a,c-diamide: step 2/7.</text>
</comment>
<evidence type="ECO:0000256" key="8">
    <source>
        <dbReference type="ARBA" id="ARBA00022840"/>
    </source>
</evidence>
<evidence type="ECO:0000313" key="16">
    <source>
        <dbReference type="EMBL" id="BBB90070.1"/>
    </source>
</evidence>
<feature type="domain" description="Cobalamin adenosyltransferase-like" evidence="15">
    <location>
        <begin position="2"/>
        <end position="164"/>
    </location>
</feature>
<keyword evidence="17" id="KW-1185">Reference proteome</keyword>
<evidence type="ECO:0000256" key="1">
    <source>
        <dbReference type="ARBA" id="ARBA00005121"/>
    </source>
</evidence>
<keyword evidence="7 14" id="KW-0547">Nucleotide-binding</keyword>
<dbReference type="UniPathway" id="UPA00148">
    <property type="reaction ID" value="UER00233"/>
</dbReference>
<evidence type="ECO:0000259" key="15">
    <source>
        <dbReference type="Pfam" id="PF01923"/>
    </source>
</evidence>
<dbReference type="SUPFAM" id="SSF89028">
    <property type="entry name" value="Cobalamin adenosyltransferase-like"/>
    <property type="match status" value="1"/>
</dbReference>
<evidence type="ECO:0000256" key="9">
    <source>
        <dbReference type="ARBA" id="ARBA00031529"/>
    </source>
</evidence>
<dbReference type="RefSeq" id="WP_126306526.1">
    <property type="nucleotide sequence ID" value="NZ_AP018449.1"/>
</dbReference>
<comment type="similarity">
    <text evidence="2 14">Belongs to the Cob(I)alamin adenosyltransferase family.</text>
</comment>
<evidence type="ECO:0000256" key="12">
    <source>
        <dbReference type="ARBA" id="ARBA00048555"/>
    </source>
</evidence>
<sequence length="173" mass="19475">MIYTKTGDKGTTSLLDGTRVRKNSPRVESYGTIDELNSLLGFGKHFIHNKDIVEKIHTVQKELFSVASALADPQGKTYTSPLGEAEIVRFETWIDEYVKLMNPAPKFIVPGSCQASGILHVARTVCRRAERVMTALDELEPVNPILAKYINRLSDVLYTFARYLEENQELVNT</sequence>
<evidence type="ECO:0000256" key="7">
    <source>
        <dbReference type="ARBA" id="ARBA00022741"/>
    </source>
</evidence>
<dbReference type="GO" id="GO:0005524">
    <property type="term" value="F:ATP binding"/>
    <property type="evidence" value="ECO:0007669"/>
    <property type="project" value="UniProtKB-UniRule"/>
</dbReference>
<dbReference type="InterPro" id="IPR036451">
    <property type="entry name" value="CblAdoTrfase-like_sf"/>
</dbReference>
<keyword evidence="6 14" id="KW-0808">Transferase</keyword>
<dbReference type="OrthoDB" id="9778896at2"/>
<dbReference type="Pfam" id="PF01923">
    <property type="entry name" value="Cob_adeno_trans"/>
    <property type="match status" value="1"/>
</dbReference>
<keyword evidence="5 14" id="KW-0169">Cobalamin biosynthesis</keyword>
<evidence type="ECO:0000256" key="3">
    <source>
        <dbReference type="ARBA" id="ARBA00012454"/>
    </source>
</evidence>
<dbReference type="InterPro" id="IPR029499">
    <property type="entry name" value="PduO-typ"/>
</dbReference>
<dbReference type="Gene3D" id="1.20.1200.10">
    <property type="entry name" value="Cobalamin adenosyltransferase-like"/>
    <property type="match status" value="1"/>
</dbReference>
<evidence type="ECO:0000256" key="13">
    <source>
        <dbReference type="ARBA" id="ARBA00048692"/>
    </source>
</evidence>
<dbReference type="GO" id="GO:0008817">
    <property type="term" value="F:corrinoid adenosyltransferase activity"/>
    <property type="evidence" value="ECO:0007669"/>
    <property type="project" value="UniProtKB-UniRule"/>
</dbReference>
<evidence type="ECO:0000256" key="6">
    <source>
        <dbReference type="ARBA" id="ARBA00022679"/>
    </source>
</evidence>
<organism evidence="16 17">
    <name type="scientific">Methylomusa anaerophila</name>
    <dbReference type="NCBI Taxonomy" id="1930071"/>
    <lineage>
        <taxon>Bacteria</taxon>
        <taxon>Bacillati</taxon>
        <taxon>Bacillota</taxon>
        <taxon>Negativicutes</taxon>
        <taxon>Selenomonadales</taxon>
        <taxon>Sporomusaceae</taxon>
        <taxon>Methylomusa</taxon>
    </lineage>
</organism>